<evidence type="ECO:0000313" key="2">
    <source>
        <dbReference type="Proteomes" id="UP000321055"/>
    </source>
</evidence>
<gene>
    <name evidence="1" type="ORF">E6Q60_08550</name>
</gene>
<name>A0A5C7VTM1_9PROT</name>
<organism evidence="1 2">
    <name type="scientific">Nitrosomonas oligotropha</name>
    <dbReference type="NCBI Taxonomy" id="42354"/>
    <lineage>
        <taxon>Bacteria</taxon>
        <taxon>Pseudomonadati</taxon>
        <taxon>Pseudomonadota</taxon>
        <taxon>Betaproteobacteria</taxon>
        <taxon>Nitrosomonadales</taxon>
        <taxon>Nitrosomonadaceae</taxon>
        <taxon>Nitrosomonas</taxon>
    </lineage>
</organism>
<evidence type="ECO:0000313" key="1">
    <source>
        <dbReference type="EMBL" id="TXI27903.1"/>
    </source>
</evidence>
<protein>
    <submittedName>
        <fullName evidence="1">Uncharacterized protein</fullName>
    </submittedName>
</protein>
<dbReference type="Proteomes" id="UP000321055">
    <property type="component" value="Unassembled WGS sequence"/>
</dbReference>
<accession>A0A5C7VTM1</accession>
<sequence length="152" mass="17447">MAAQSPIQDLTRFWSQTRLPVVFQRQRPAPLLVRIPFAPDNKVWLRNGERSKPSWDKEHGAWEVPQAWFERVIRLSFTRYQACYVIQLYREKEVCAPACWNAVGADCECSCMGANHGSGQPAGRWYEVSETFAVMWGVQRYSVRLLKVPGAA</sequence>
<dbReference type="EMBL" id="SSFX01000064">
    <property type="protein sequence ID" value="TXI27903.1"/>
    <property type="molecule type" value="Genomic_DNA"/>
</dbReference>
<reference evidence="1 2" key="1">
    <citation type="submission" date="2018-09" db="EMBL/GenBank/DDBJ databases">
        <title>Metagenome Assembled Genomes from an Advanced Water Purification Facility.</title>
        <authorList>
            <person name="Stamps B.W."/>
            <person name="Spear J.R."/>
        </authorList>
    </citation>
    <scope>NUCLEOTIDE SEQUENCE [LARGE SCALE GENOMIC DNA]</scope>
    <source>
        <strain evidence="1">Bin_54_1</strain>
    </source>
</reference>
<proteinExistence type="predicted"/>
<dbReference type="AlphaFoldDB" id="A0A5C7VTM1"/>
<comment type="caution">
    <text evidence="1">The sequence shown here is derived from an EMBL/GenBank/DDBJ whole genome shotgun (WGS) entry which is preliminary data.</text>
</comment>